<dbReference type="PANTHER" id="PTHR43798">
    <property type="entry name" value="MONOACYLGLYCEROL LIPASE"/>
    <property type="match status" value="1"/>
</dbReference>
<protein>
    <submittedName>
        <fullName evidence="2">Alpha/beta hydrolase</fullName>
    </submittedName>
</protein>
<dbReference type="PANTHER" id="PTHR43798:SF33">
    <property type="entry name" value="HYDROLASE, PUTATIVE (AFU_ORTHOLOGUE AFUA_2G14860)-RELATED"/>
    <property type="match status" value="1"/>
</dbReference>
<comment type="caution">
    <text evidence="2">The sequence shown here is derived from an EMBL/GenBank/DDBJ whole genome shotgun (WGS) entry which is preliminary data.</text>
</comment>
<dbReference type="GO" id="GO:0016787">
    <property type="term" value="F:hydrolase activity"/>
    <property type="evidence" value="ECO:0007669"/>
    <property type="project" value="UniProtKB-KW"/>
</dbReference>
<dbReference type="RefSeq" id="WP_188767259.1">
    <property type="nucleotide sequence ID" value="NZ_BMKK01000006.1"/>
</dbReference>
<sequence>MLKKTTKRLIVSYFTILSVAQLFSGCMTFRLSKADIDEQFKNTTFKPTEHRIKVLGREINYAEIGKDSLPTVFFVHGSPGSWSAFSGFMKDNELLQKVKMVSVDRVGFGFSGLGNGESSLERQAAYLKPIVEKYRQKTKKLILVGHSLGGPMIARMAIDHPELIDNLVFVAPSIDPTLEPPRWYRYILNSVFFRYFIPRSFRASNYEILYLKEELELMLPFWQNIKQPTILIQGGKDVLVHPDNAKFAQKMLINSSSIQIWMKDDMNHFVPWSNPELIKEAILKSL</sequence>
<dbReference type="InterPro" id="IPR000073">
    <property type="entry name" value="AB_hydrolase_1"/>
</dbReference>
<reference evidence="2" key="2">
    <citation type="submission" date="2020-09" db="EMBL/GenBank/DDBJ databases">
        <authorList>
            <person name="Sun Q."/>
            <person name="Zhou Y."/>
        </authorList>
    </citation>
    <scope>NUCLEOTIDE SEQUENCE</scope>
    <source>
        <strain evidence="2">CGMCC 1.15958</strain>
    </source>
</reference>
<dbReference type="InterPro" id="IPR050266">
    <property type="entry name" value="AB_hydrolase_sf"/>
</dbReference>
<dbReference type="GO" id="GO:0016020">
    <property type="term" value="C:membrane"/>
    <property type="evidence" value="ECO:0007669"/>
    <property type="project" value="TreeGrafter"/>
</dbReference>
<dbReference type="SUPFAM" id="SSF53474">
    <property type="entry name" value="alpha/beta-Hydrolases"/>
    <property type="match status" value="1"/>
</dbReference>
<keyword evidence="2" id="KW-0378">Hydrolase</keyword>
<dbReference type="EMBL" id="BMKK01000006">
    <property type="protein sequence ID" value="GGD65480.1"/>
    <property type="molecule type" value="Genomic_DNA"/>
</dbReference>
<dbReference type="Proteomes" id="UP000609064">
    <property type="component" value="Unassembled WGS sequence"/>
</dbReference>
<dbReference type="Pfam" id="PF00561">
    <property type="entry name" value="Abhydrolase_1"/>
    <property type="match status" value="1"/>
</dbReference>
<dbReference type="Gene3D" id="3.40.50.1820">
    <property type="entry name" value="alpha/beta hydrolase"/>
    <property type="match status" value="1"/>
</dbReference>
<proteinExistence type="predicted"/>
<feature type="domain" description="AB hydrolase-1" evidence="1">
    <location>
        <begin position="70"/>
        <end position="191"/>
    </location>
</feature>
<evidence type="ECO:0000313" key="2">
    <source>
        <dbReference type="EMBL" id="GGD65480.1"/>
    </source>
</evidence>
<organism evidence="2 3">
    <name type="scientific">Emticicia aquatilis</name>
    <dbReference type="NCBI Taxonomy" id="1537369"/>
    <lineage>
        <taxon>Bacteria</taxon>
        <taxon>Pseudomonadati</taxon>
        <taxon>Bacteroidota</taxon>
        <taxon>Cytophagia</taxon>
        <taxon>Cytophagales</taxon>
        <taxon>Leadbetterellaceae</taxon>
        <taxon>Emticicia</taxon>
    </lineage>
</organism>
<evidence type="ECO:0000313" key="3">
    <source>
        <dbReference type="Proteomes" id="UP000609064"/>
    </source>
</evidence>
<gene>
    <name evidence="2" type="ORF">GCM10011514_31930</name>
</gene>
<keyword evidence="3" id="KW-1185">Reference proteome</keyword>
<dbReference type="PRINTS" id="PR00111">
    <property type="entry name" value="ABHYDROLASE"/>
</dbReference>
<reference evidence="2" key="1">
    <citation type="journal article" date="2014" name="Int. J. Syst. Evol. Microbiol.">
        <title>Complete genome sequence of Corynebacterium casei LMG S-19264T (=DSM 44701T), isolated from a smear-ripened cheese.</title>
        <authorList>
            <consortium name="US DOE Joint Genome Institute (JGI-PGF)"/>
            <person name="Walter F."/>
            <person name="Albersmeier A."/>
            <person name="Kalinowski J."/>
            <person name="Ruckert C."/>
        </authorList>
    </citation>
    <scope>NUCLEOTIDE SEQUENCE</scope>
    <source>
        <strain evidence="2">CGMCC 1.15958</strain>
    </source>
</reference>
<accession>A0A916YWQ2</accession>
<dbReference type="InterPro" id="IPR029058">
    <property type="entry name" value="AB_hydrolase_fold"/>
</dbReference>
<dbReference type="AlphaFoldDB" id="A0A916YWQ2"/>
<name>A0A916YWQ2_9BACT</name>
<dbReference type="PROSITE" id="PS51257">
    <property type="entry name" value="PROKAR_LIPOPROTEIN"/>
    <property type="match status" value="1"/>
</dbReference>
<evidence type="ECO:0000259" key="1">
    <source>
        <dbReference type="Pfam" id="PF00561"/>
    </source>
</evidence>